<dbReference type="FunFam" id="3.20.20.80:FF:000064">
    <property type="entry name" value="Oligo-1,6-glucosidase"/>
    <property type="match status" value="1"/>
</dbReference>
<evidence type="ECO:0000256" key="3">
    <source>
        <dbReference type="ARBA" id="ARBA00022490"/>
    </source>
</evidence>
<feature type="domain" description="Glycosyl hydrolase family 13 catalytic" evidence="6">
    <location>
        <begin position="14"/>
        <end position="420"/>
    </location>
</feature>
<dbReference type="Pfam" id="PF00128">
    <property type="entry name" value="Alpha-amylase"/>
    <property type="match status" value="1"/>
</dbReference>
<sequence>MPKKKWWKESVVYQIYPRSFKDSNGDGTGDLKGIISKLDYLHYLGVNVLWLCPVYHSPNVDNGYDISDYRGIMDEMGTMADWEELRDGLHSRDMKLVMDLVVNHTSDQHRWFQESRSSKDSPYRSYYIWRPGKDGKEPNNWSSEFGGSAWEFDALTGEYYLHVFSKNQPDLNWENKTVRYEIYDMMRWWLDKGVDGFRMDVINMIAKHPDLPDAPSVDSSPYQWGGQFFINGPRLRYYLREMYVKVLSKYDIMTVGETRWVDADMARIFVDEYRHELNMLFHFELLELDYGPSGKWEKKAWELSDFKRILSDWQKKLADSGWNSLFLSNHDHPRMVSRFGNDSTYRVESAKMLATLLHTLQGTPYIYQGEEIGMTNVRFPCIEHYRDIETLNMYEEGLKNSKDLKELTEVICEKGRDNARTPMQWNDSSQAGFTEGTPWISVNPNYQEINVEQAQQDQNSILHYYRKLIDLRRRYPLFVYGDYRLILHKHTRIYSYLRHWEEETLLVILNFFEESAVFTLPERVTFKNGRLLIANYSDINEKIVAEDLNELSLRPYEARVYLLD</sequence>
<dbReference type="EMBL" id="FQXJ01000031">
    <property type="protein sequence ID" value="SHI96973.1"/>
    <property type="molecule type" value="Genomic_DNA"/>
</dbReference>
<dbReference type="Gene3D" id="3.20.20.80">
    <property type="entry name" value="Glycosidases"/>
    <property type="match status" value="1"/>
</dbReference>
<dbReference type="AlphaFoldDB" id="A0A1M6FH35"/>
<reference evidence="8" key="1">
    <citation type="submission" date="2016-11" db="EMBL/GenBank/DDBJ databases">
        <authorList>
            <person name="Varghese N."/>
            <person name="Submissions S."/>
        </authorList>
    </citation>
    <scope>NUCLEOTIDE SEQUENCE [LARGE SCALE GENOMIC DNA]</scope>
    <source>
        <strain evidence="8">DSM 15449</strain>
    </source>
</reference>
<dbReference type="InterPro" id="IPR045857">
    <property type="entry name" value="O16G_dom_2"/>
</dbReference>
<proteinExistence type="inferred from homology"/>
<protein>
    <submittedName>
        <fullName evidence="7">Oligo-1,6-glucosidase</fullName>
    </submittedName>
</protein>
<dbReference type="FunFam" id="3.90.400.10:FF:000002">
    <property type="entry name" value="Sucrose isomerase"/>
    <property type="match status" value="1"/>
</dbReference>
<dbReference type="SUPFAM" id="SSF51445">
    <property type="entry name" value="(Trans)glycosidases"/>
    <property type="match status" value="1"/>
</dbReference>
<evidence type="ECO:0000256" key="1">
    <source>
        <dbReference type="ARBA" id="ARBA00004496"/>
    </source>
</evidence>
<dbReference type="GO" id="GO:0004556">
    <property type="term" value="F:alpha-amylase activity"/>
    <property type="evidence" value="ECO:0007669"/>
    <property type="project" value="TreeGrafter"/>
</dbReference>
<accession>A0A1M6FH35</accession>
<dbReference type="STRING" id="1121420.SAMN02746098_04939"/>
<evidence type="ECO:0000313" key="7">
    <source>
        <dbReference type="EMBL" id="SHI96973.1"/>
    </source>
</evidence>
<dbReference type="SUPFAM" id="SSF51011">
    <property type="entry name" value="Glycosyl hydrolase domain"/>
    <property type="match status" value="1"/>
</dbReference>
<dbReference type="FunFam" id="2.60.40.1180:FF:000007">
    <property type="entry name" value="Sucrose isomerase"/>
    <property type="match status" value="1"/>
</dbReference>
<evidence type="ECO:0000259" key="6">
    <source>
        <dbReference type="SMART" id="SM00642"/>
    </source>
</evidence>
<evidence type="ECO:0000256" key="4">
    <source>
        <dbReference type="ARBA" id="ARBA00022801"/>
    </source>
</evidence>
<dbReference type="FunFam" id="3.20.20.80:FF:000014">
    <property type="entry name" value="Alpha,alpha-phosphotrehalase"/>
    <property type="match status" value="1"/>
</dbReference>
<organism evidence="7 8">
    <name type="scientific">Desulfosporosinus lacus DSM 15449</name>
    <dbReference type="NCBI Taxonomy" id="1121420"/>
    <lineage>
        <taxon>Bacteria</taxon>
        <taxon>Bacillati</taxon>
        <taxon>Bacillota</taxon>
        <taxon>Clostridia</taxon>
        <taxon>Eubacteriales</taxon>
        <taxon>Desulfitobacteriaceae</taxon>
        <taxon>Desulfosporosinus</taxon>
    </lineage>
</organism>
<comment type="subcellular location">
    <subcellularLocation>
        <location evidence="1">Cytoplasm</location>
    </subcellularLocation>
</comment>
<dbReference type="Gene3D" id="3.90.400.10">
    <property type="entry name" value="Oligo-1,6-glucosidase, Domain 2"/>
    <property type="match status" value="1"/>
</dbReference>
<dbReference type="RefSeq" id="WP_073033032.1">
    <property type="nucleotide sequence ID" value="NZ_FQXJ01000031.1"/>
</dbReference>
<dbReference type="GO" id="GO:0009313">
    <property type="term" value="P:oligosaccharide catabolic process"/>
    <property type="evidence" value="ECO:0007669"/>
    <property type="project" value="TreeGrafter"/>
</dbReference>
<dbReference type="CDD" id="cd11333">
    <property type="entry name" value="AmyAc_SI_OligoGlu_DGase"/>
    <property type="match status" value="1"/>
</dbReference>
<evidence type="ECO:0000313" key="8">
    <source>
        <dbReference type="Proteomes" id="UP000183954"/>
    </source>
</evidence>
<evidence type="ECO:0000256" key="2">
    <source>
        <dbReference type="ARBA" id="ARBA00008061"/>
    </source>
</evidence>
<dbReference type="NCBIfam" id="NF008183">
    <property type="entry name" value="PRK10933.1"/>
    <property type="match status" value="1"/>
</dbReference>
<keyword evidence="5" id="KW-0326">Glycosidase</keyword>
<dbReference type="SMART" id="SM00642">
    <property type="entry name" value="Aamy"/>
    <property type="match status" value="1"/>
</dbReference>
<dbReference type="Gene3D" id="2.60.40.1180">
    <property type="entry name" value="Golgi alpha-mannosidase II"/>
    <property type="match status" value="1"/>
</dbReference>
<keyword evidence="8" id="KW-1185">Reference proteome</keyword>
<dbReference type="InterPro" id="IPR017853">
    <property type="entry name" value="GH"/>
</dbReference>
<dbReference type="GO" id="GO:0005737">
    <property type="term" value="C:cytoplasm"/>
    <property type="evidence" value="ECO:0007669"/>
    <property type="project" value="UniProtKB-SubCell"/>
</dbReference>
<dbReference type="InterPro" id="IPR006047">
    <property type="entry name" value="GH13_cat_dom"/>
</dbReference>
<dbReference type="PANTHER" id="PTHR10357:SF184">
    <property type="entry name" value="OLIGO-1,6-GLUCOSIDASE 1"/>
    <property type="match status" value="1"/>
</dbReference>
<dbReference type="InterPro" id="IPR013780">
    <property type="entry name" value="Glyco_hydro_b"/>
</dbReference>
<dbReference type="Pfam" id="PF16657">
    <property type="entry name" value="Malt_amylase_C"/>
    <property type="match status" value="1"/>
</dbReference>
<evidence type="ECO:0000256" key="5">
    <source>
        <dbReference type="ARBA" id="ARBA00023295"/>
    </source>
</evidence>
<comment type="similarity">
    <text evidence="2">Belongs to the glycosyl hydrolase 13 family.</text>
</comment>
<dbReference type="Proteomes" id="UP000183954">
    <property type="component" value="Unassembled WGS sequence"/>
</dbReference>
<gene>
    <name evidence="7" type="ORF">SAMN02746098_04939</name>
</gene>
<keyword evidence="4" id="KW-0378">Hydrolase</keyword>
<dbReference type="PANTHER" id="PTHR10357">
    <property type="entry name" value="ALPHA-AMYLASE FAMILY MEMBER"/>
    <property type="match status" value="1"/>
</dbReference>
<dbReference type="OrthoDB" id="9805159at2"/>
<dbReference type="InterPro" id="IPR032091">
    <property type="entry name" value="Malt_amylase-like_C"/>
</dbReference>
<name>A0A1M6FH35_9FIRM</name>
<keyword evidence="3" id="KW-0963">Cytoplasm</keyword>